<accession>A0AC59ZLW2</accession>
<gene>
    <name evidence="1" type="ORF">MRATA1EN22A_LOCUS19774</name>
</gene>
<name>A0AC59ZLW2_RANTA</name>
<proteinExistence type="predicted"/>
<evidence type="ECO:0000313" key="1">
    <source>
        <dbReference type="EMBL" id="CAN0453476.1"/>
    </source>
</evidence>
<protein>
    <submittedName>
        <fullName evidence="1">Uncharacterized protein</fullName>
    </submittedName>
</protein>
<organism evidence="1 2">
    <name type="scientific">Rangifer tarandus platyrhynchus</name>
    <name type="common">Svalbard reindeer</name>
    <dbReference type="NCBI Taxonomy" id="3082113"/>
    <lineage>
        <taxon>Eukaryota</taxon>
        <taxon>Metazoa</taxon>
        <taxon>Chordata</taxon>
        <taxon>Craniata</taxon>
        <taxon>Vertebrata</taxon>
        <taxon>Euteleostomi</taxon>
        <taxon>Mammalia</taxon>
        <taxon>Eutheria</taxon>
        <taxon>Laurasiatheria</taxon>
        <taxon>Artiodactyla</taxon>
        <taxon>Ruminantia</taxon>
        <taxon>Pecora</taxon>
        <taxon>Cervidae</taxon>
        <taxon>Odocoileinae</taxon>
        <taxon>Rangifer</taxon>
    </lineage>
</organism>
<sequence>MGKEKTRVNIVIIRLIDSGRSTTTGHLVYKCGGTDKRTTEKLEKEAAEKEGLPAGISESGQTREHAPLACTLGVKQLIAGVRVDSTQPPYSQKRCEETVKEVSAYIEEIGYNPDTVAFAPISGWNGDNSLEPSANRPSWFKGWKVPRKDGNTHGTTLPEALGYILPPTRPTDGHLCLPLQDVYKVGGIGTVPGGRAETGVLQPGMVVTFAAVNVTTGVRSAEMHREALREALPGDNAGFHGKNTPRPALELHSCALTCRQLSSGSLYLDPIPRASAPHGGRRAPGPKGFSASTDAAQLEAVCPLPVTPWPVQRPGATCQDRHVPQSSG</sequence>
<dbReference type="Proteomes" id="UP001162501">
    <property type="component" value="Chromosome 3"/>
</dbReference>
<evidence type="ECO:0000313" key="2">
    <source>
        <dbReference type="Proteomes" id="UP001162501"/>
    </source>
</evidence>
<dbReference type="EMBL" id="OX596087">
    <property type="protein sequence ID" value="CAN0453476.1"/>
    <property type="molecule type" value="Genomic_DNA"/>
</dbReference>
<reference evidence="1" key="2">
    <citation type="submission" date="2025-03" db="EMBL/GenBank/DDBJ databases">
        <authorList>
            <consortium name="ELIXIR-Norway"/>
            <consortium name="Elixir Norway"/>
        </authorList>
    </citation>
    <scope>NUCLEOTIDE SEQUENCE</scope>
</reference>
<reference evidence="1" key="1">
    <citation type="submission" date="2023-05" db="EMBL/GenBank/DDBJ databases">
        <authorList>
            <consortium name="ELIXIR-Norway"/>
        </authorList>
    </citation>
    <scope>NUCLEOTIDE SEQUENCE</scope>
</reference>